<accession>A0A8S5QGQ8</accession>
<sequence length="57" mass="6435">MSKITGYVTIFNPENSLVFKFDNMAELMAFTQTAFMTSTKQLNAQIVIDKGEGGYEY</sequence>
<reference evidence="1" key="1">
    <citation type="journal article" date="2021" name="Proc. Natl. Acad. Sci. U.S.A.">
        <title>A Catalog of Tens of Thousands of Viruses from Human Metagenomes Reveals Hidden Associations with Chronic Diseases.</title>
        <authorList>
            <person name="Tisza M.J."/>
            <person name="Buck C.B."/>
        </authorList>
    </citation>
    <scope>NUCLEOTIDE SEQUENCE</scope>
    <source>
        <strain evidence="1">CtNs77</strain>
    </source>
</reference>
<dbReference type="EMBL" id="BK015656">
    <property type="protein sequence ID" value="DAE18478.1"/>
    <property type="molecule type" value="Genomic_DNA"/>
</dbReference>
<proteinExistence type="predicted"/>
<organism evidence="1">
    <name type="scientific">Siphoviridae sp. ctNs77</name>
    <dbReference type="NCBI Taxonomy" id="2825473"/>
    <lineage>
        <taxon>Viruses</taxon>
        <taxon>Duplodnaviria</taxon>
        <taxon>Heunggongvirae</taxon>
        <taxon>Uroviricota</taxon>
        <taxon>Caudoviricetes</taxon>
    </lineage>
</organism>
<protein>
    <submittedName>
        <fullName evidence="1">Uncharacterized protein</fullName>
    </submittedName>
</protein>
<name>A0A8S5QGQ8_9CAUD</name>
<evidence type="ECO:0000313" key="1">
    <source>
        <dbReference type="EMBL" id="DAE18478.1"/>
    </source>
</evidence>